<dbReference type="AlphaFoldDB" id="A0A9P7RNH3"/>
<dbReference type="GeneID" id="66071724"/>
<protein>
    <submittedName>
        <fullName evidence="2">Uncharacterized protein</fullName>
    </submittedName>
</protein>
<dbReference type="EMBL" id="CM032190">
    <property type="protein sequence ID" value="KAG7086712.1"/>
    <property type="molecule type" value="Genomic_DNA"/>
</dbReference>
<sequence length="68" mass="7615">MSRGTTCKAAYSRLKRGEEAEKVGLKKTLYPNQKGENRHQRTTKQGMKRNQSNFASTTIGSTFISGTF</sequence>
<proteinExistence type="predicted"/>
<dbReference type="RefSeq" id="XP_043003183.1">
    <property type="nucleotide sequence ID" value="XM_043159580.1"/>
</dbReference>
<feature type="compositionally biased region" description="Polar residues" evidence="1">
    <location>
        <begin position="43"/>
        <end position="55"/>
    </location>
</feature>
<feature type="region of interest" description="Disordered" evidence="1">
    <location>
        <begin position="22"/>
        <end position="68"/>
    </location>
</feature>
<dbReference type="Proteomes" id="UP001049176">
    <property type="component" value="Chromosome 10"/>
</dbReference>
<evidence type="ECO:0000313" key="2">
    <source>
        <dbReference type="EMBL" id="KAG7086712.1"/>
    </source>
</evidence>
<accession>A0A9P7RNH3</accession>
<evidence type="ECO:0000313" key="3">
    <source>
        <dbReference type="Proteomes" id="UP001049176"/>
    </source>
</evidence>
<feature type="compositionally biased region" description="Low complexity" evidence="1">
    <location>
        <begin position="56"/>
        <end position="68"/>
    </location>
</feature>
<name>A0A9P7RNH3_9AGAR</name>
<evidence type="ECO:0000256" key="1">
    <source>
        <dbReference type="SAM" id="MobiDB-lite"/>
    </source>
</evidence>
<gene>
    <name evidence="2" type="ORF">E1B28_002648</name>
</gene>
<dbReference type="KEGG" id="more:E1B28_002648"/>
<reference evidence="2" key="1">
    <citation type="journal article" date="2021" name="Genome Biol. Evol.">
        <title>The assembled and annotated genome of the fairy-ring fungus Marasmius oreades.</title>
        <authorList>
            <person name="Hiltunen M."/>
            <person name="Ament-Velasquez S.L."/>
            <person name="Johannesson H."/>
        </authorList>
    </citation>
    <scope>NUCLEOTIDE SEQUENCE</scope>
    <source>
        <strain evidence="2">03SP1</strain>
    </source>
</reference>
<organism evidence="2 3">
    <name type="scientific">Marasmius oreades</name>
    <name type="common">fairy-ring Marasmius</name>
    <dbReference type="NCBI Taxonomy" id="181124"/>
    <lineage>
        <taxon>Eukaryota</taxon>
        <taxon>Fungi</taxon>
        <taxon>Dikarya</taxon>
        <taxon>Basidiomycota</taxon>
        <taxon>Agaricomycotina</taxon>
        <taxon>Agaricomycetes</taxon>
        <taxon>Agaricomycetidae</taxon>
        <taxon>Agaricales</taxon>
        <taxon>Marasmiineae</taxon>
        <taxon>Marasmiaceae</taxon>
        <taxon>Marasmius</taxon>
    </lineage>
</organism>
<keyword evidence="3" id="KW-1185">Reference proteome</keyword>
<comment type="caution">
    <text evidence="2">The sequence shown here is derived from an EMBL/GenBank/DDBJ whole genome shotgun (WGS) entry which is preliminary data.</text>
</comment>